<keyword evidence="1" id="KW-0808">Transferase</keyword>
<dbReference type="Gene3D" id="3.40.250.10">
    <property type="entry name" value="Rhodanese-like domain"/>
    <property type="match status" value="1"/>
</dbReference>
<dbReference type="InterPro" id="IPR001763">
    <property type="entry name" value="Rhodanese-like_dom"/>
</dbReference>
<evidence type="ECO:0000256" key="2">
    <source>
        <dbReference type="ARBA" id="ARBA00022737"/>
    </source>
</evidence>
<dbReference type="SMART" id="SM00450">
    <property type="entry name" value="RHOD"/>
    <property type="match status" value="1"/>
</dbReference>
<dbReference type="SUPFAM" id="SSF52821">
    <property type="entry name" value="Rhodanese/Cell cycle control phosphatase"/>
    <property type="match status" value="1"/>
</dbReference>
<accession>A0ABQ5RU29</accession>
<feature type="domain" description="Rhodanese" evidence="4">
    <location>
        <begin position="83"/>
        <end position="224"/>
    </location>
</feature>
<reference evidence="5 6" key="1">
    <citation type="journal article" date="2023" name="IScience">
        <title>Expanded male sex-determining region conserved during the evolution of homothallism in the green alga Volvox.</title>
        <authorList>
            <person name="Yamamoto K."/>
            <person name="Matsuzaki R."/>
            <person name="Mahakham W."/>
            <person name="Heman W."/>
            <person name="Sekimoto H."/>
            <person name="Kawachi M."/>
            <person name="Minakuchi Y."/>
            <person name="Toyoda A."/>
            <person name="Nozaki H."/>
        </authorList>
    </citation>
    <scope>NUCLEOTIDE SEQUENCE [LARGE SCALE GENOMIC DNA]</scope>
    <source>
        <strain evidence="5 6">NIES-4468</strain>
    </source>
</reference>
<evidence type="ECO:0000259" key="4">
    <source>
        <dbReference type="PROSITE" id="PS50206"/>
    </source>
</evidence>
<dbReference type="Proteomes" id="UP001165090">
    <property type="component" value="Unassembled WGS sequence"/>
</dbReference>
<evidence type="ECO:0000256" key="3">
    <source>
        <dbReference type="SAM" id="MobiDB-lite"/>
    </source>
</evidence>
<keyword evidence="2" id="KW-0677">Repeat</keyword>
<comment type="caution">
    <text evidence="5">The sequence shown here is derived from an EMBL/GenBank/DDBJ whole genome shotgun (WGS) entry which is preliminary data.</text>
</comment>
<dbReference type="EMBL" id="BSDZ01000008">
    <property type="protein sequence ID" value="GLI60803.1"/>
    <property type="molecule type" value="Genomic_DNA"/>
</dbReference>
<dbReference type="PROSITE" id="PS00380">
    <property type="entry name" value="RHODANESE_1"/>
    <property type="match status" value="1"/>
</dbReference>
<dbReference type="PROSITE" id="PS50206">
    <property type="entry name" value="RHODANESE_3"/>
    <property type="match status" value="1"/>
</dbReference>
<evidence type="ECO:0000313" key="6">
    <source>
        <dbReference type="Proteomes" id="UP001165090"/>
    </source>
</evidence>
<feature type="region of interest" description="Disordered" evidence="3">
    <location>
        <begin position="119"/>
        <end position="148"/>
    </location>
</feature>
<keyword evidence="6" id="KW-1185">Reference proteome</keyword>
<organism evidence="5 6">
    <name type="scientific">Volvox africanus</name>
    <dbReference type="NCBI Taxonomy" id="51714"/>
    <lineage>
        <taxon>Eukaryota</taxon>
        <taxon>Viridiplantae</taxon>
        <taxon>Chlorophyta</taxon>
        <taxon>core chlorophytes</taxon>
        <taxon>Chlorophyceae</taxon>
        <taxon>CS clade</taxon>
        <taxon>Chlamydomonadales</taxon>
        <taxon>Volvocaceae</taxon>
        <taxon>Volvox</taxon>
    </lineage>
</organism>
<gene>
    <name evidence="5" type="ORF">VaNZ11_002908</name>
</gene>
<sequence>MAFCVFPKFTRYDVKAWTAQLCSKRHQHPRSQCFIQLRRKSDLCVEASNPGGPRGPCVGVAWLQRNLEIVRIYDARGCISETFDTTDSSTCSANYDAYLEGHIPGAVFVNWLSDGAAWQNRDDTGPSGGGDGGGSSNDGRGGSASGEHGFRTRTLAVVVDPDVYVPCFEARGLSTDRPVVVYDVGTGMIAARVWWQLLLYGHPRPYVLAGGWPSWLAEGGRSELYEPCPLKLSSVYDEEPQLHHRASPKEFRLAATRAEGEGEFIAHTVAVLLVPESFSSVLESRGITSSRCPDGLPLARCLSFRSLIRACLANKTDGGSSYSSCTGINSDRDPGGVATWTSVVLGVERDALAHFLGEALGGIPVGPCSHVRLLLASPHDAALSACAVGALLYAAGHEHWAVCEAW</sequence>
<dbReference type="InterPro" id="IPR001307">
    <property type="entry name" value="Thiosulphate_STrfase_CS"/>
</dbReference>
<name>A0ABQ5RU29_9CHLO</name>
<evidence type="ECO:0000313" key="5">
    <source>
        <dbReference type="EMBL" id="GLI60803.1"/>
    </source>
</evidence>
<evidence type="ECO:0000256" key="1">
    <source>
        <dbReference type="ARBA" id="ARBA00022679"/>
    </source>
</evidence>
<protein>
    <recommendedName>
        <fullName evidence="4">Rhodanese domain-containing protein</fullName>
    </recommendedName>
</protein>
<dbReference type="Pfam" id="PF00581">
    <property type="entry name" value="Rhodanese"/>
    <property type="match status" value="1"/>
</dbReference>
<dbReference type="InterPro" id="IPR036873">
    <property type="entry name" value="Rhodanese-like_dom_sf"/>
</dbReference>
<dbReference type="PANTHER" id="PTHR11364:SF27">
    <property type="entry name" value="SULFURTRANSFERASE"/>
    <property type="match status" value="1"/>
</dbReference>
<dbReference type="PANTHER" id="PTHR11364">
    <property type="entry name" value="THIOSULFATE SULFERTANSFERASE"/>
    <property type="match status" value="1"/>
</dbReference>
<dbReference type="InterPro" id="IPR045078">
    <property type="entry name" value="TST/MPST-like"/>
</dbReference>
<feature type="compositionally biased region" description="Gly residues" evidence="3">
    <location>
        <begin position="126"/>
        <end position="144"/>
    </location>
</feature>
<proteinExistence type="predicted"/>
<dbReference type="CDD" id="cd01448">
    <property type="entry name" value="TST_Repeat_1"/>
    <property type="match status" value="1"/>
</dbReference>